<dbReference type="Proteomes" id="UP000406256">
    <property type="component" value="Unassembled WGS sequence"/>
</dbReference>
<dbReference type="EMBL" id="CABPSB010000001">
    <property type="protein sequence ID" value="VVD66579.1"/>
    <property type="molecule type" value="Genomic_DNA"/>
</dbReference>
<dbReference type="AlphaFoldDB" id="A0A5E4RXH8"/>
<evidence type="ECO:0000256" key="1">
    <source>
        <dbReference type="SAM" id="MobiDB-lite"/>
    </source>
</evidence>
<reference evidence="2 3" key="1">
    <citation type="submission" date="2019-08" db="EMBL/GenBank/DDBJ databases">
        <authorList>
            <person name="Peeters C."/>
        </authorList>
    </citation>
    <scope>NUCLEOTIDE SEQUENCE [LARGE SCALE GENOMIC DNA]</scope>
    <source>
        <strain evidence="2 3">LMG 31108</strain>
    </source>
</reference>
<protein>
    <submittedName>
        <fullName evidence="2">Uncharacterized protein</fullName>
    </submittedName>
</protein>
<evidence type="ECO:0000313" key="2">
    <source>
        <dbReference type="EMBL" id="VVD66579.1"/>
    </source>
</evidence>
<accession>A0A5E4RXH8</accession>
<organism evidence="2 3">
    <name type="scientific">Pandoraea anhela</name>
    <dbReference type="NCBI Taxonomy" id="2508295"/>
    <lineage>
        <taxon>Bacteria</taxon>
        <taxon>Pseudomonadati</taxon>
        <taxon>Pseudomonadota</taxon>
        <taxon>Betaproteobacteria</taxon>
        <taxon>Burkholderiales</taxon>
        <taxon>Burkholderiaceae</taxon>
        <taxon>Pandoraea</taxon>
    </lineage>
</organism>
<feature type="region of interest" description="Disordered" evidence="1">
    <location>
        <begin position="1"/>
        <end position="75"/>
    </location>
</feature>
<keyword evidence="3" id="KW-1185">Reference proteome</keyword>
<feature type="region of interest" description="Disordered" evidence="1">
    <location>
        <begin position="138"/>
        <end position="159"/>
    </location>
</feature>
<sequence>MVGAVNPRRGRREVWQARRKSRRAKERESTSDAQSARQPEVHGTASVSNCPSSLAPAGRTRYRGRRDHHADHRQECTQRNLRAALCWREAGMRICAFAMGLLTVVKWMACLRHQATILPLGGRSPRKRTRPHRATLRRPLIPRNDGPDTHTASADTPPIWMPRKNVRDCRWNWGNQNHDLPEGALAGPVGLSPTGHVRHSIGALRFGRN</sequence>
<gene>
    <name evidence="2" type="ORF">PAN31108_00389</name>
</gene>
<evidence type="ECO:0000313" key="3">
    <source>
        <dbReference type="Proteomes" id="UP000406256"/>
    </source>
</evidence>
<name>A0A5E4RXH8_9BURK</name>
<proteinExistence type="predicted"/>